<dbReference type="EMBL" id="ASSP01000021">
    <property type="protein sequence ID" value="EOS09842.1"/>
    <property type="molecule type" value="Genomic_DNA"/>
</dbReference>
<dbReference type="EMBL" id="ASSP01000024">
    <property type="protein sequence ID" value="EOS09146.1"/>
    <property type="molecule type" value="Genomic_DNA"/>
</dbReference>
<organism evidence="2 5">
    <name type="scientific">Phocaeicola sartorii</name>
    <dbReference type="NCBI Taxonomy" id="671267"/>
    <lineage>
        <taxon>Bacteria</taxon>
        <taxon>Pseudomonadati</taxon>
        <taxon>Bacteroidota</taxon>
        <taxon>Bacteroidia</taxon>
        <taxon>Bacteroidales</taxon>
        <taxon>Bacteroidaceae</taxon>
        <taxon>Phocaeicola</taxon>
    </lineage>
</organism>
<dbReference type="PATRIC" id="fig|1235788.3.peg.3477"/>
<dbReference type="PROSITE" id="PS51257">
    <property type="entry name" value="PROKAR_LIPOPROTEIN"/>
    <property type="match status" value="1"/>
</dbReference>
<dbReference type="EMBL" id="ASSP01000033">
    <property type="protein sequence ID" value="EOS08073.1"/>
    <property type="molecule type" value="Genomic_DNA"/>
</dbReference>
<evidence type="ECO:0000313" key="4">
    <source>
        <dbReference type="EMBL" id="EOS09842.1"/>
    </source>
</evidence>
<dbReference type="HOGENOM" id="CLU_1552216_0_0_10"/>
<protein>
    <submittedName>
        <fullName evidence="2">Uncharacterized protein</fullName>
    </submittedName>
</protein>
<reference evidence="2 5" key="1">
    <citation type="submission" date="2013-04" db="EMBL/GenBank/DDBJ databases">
        <title>The Genome Sequence of Bacteroides massiliensis dnLKV3.</title>
        <authorList>
            <consortium name="The Broad Institute Genomics Platform"/>
            <consortium name="The Broad Institute Genome Sequencing Center for Infectious Disease"/>
            <person name="Earl A."/>
            <person name="Xavier R."/>
            <person name="Kuhn K."/>
            <person name="Stappenbeck T."/>
            <person name="Walker B."/>
            <person name="Young S."/>
            <person name="Zeng Q."/>
            <person name="Gargeya S."/>
            <person name="Fitzgerald M."/>
            <person name="Haas B."/>
            <person name="Abouelleil A."/>
            <person name="Allen A.W."/>
            <person name="Alvarado L."/>
            <person name="Arachchi H.M."/>
            <person name="Berlin A.M."/>
            <person name="Chapman S.B."/>
            <person name="Gainer-Dewar J."/>
            <person name="Goldberg J."/>
            <person name="Griggs A."/>
            <person name="Gujja S."/>
            <person name="Hansen M."/>
            <person name="Howarth C."/>
            <person name="Imamovic A."/>
            <person name="Ireland A."/>
            <person name="Larimer J."/>
            <person name="McCowan C."/>
            <person name="Murphy C."/>
            <person name="Pearson M."/>
            <person name="Poon T.W."/>
            <person name="Priest M."/>
            <person name="Roberts A."/>
            <person name="Saif S."/>
            <person name="Shea T."/>
            <person name="Sisk P."/>
            <person name="Sykes S."/>
            <person name="Wortman J."/>
            <person name="Nusbaum C."/>
            <person name="Birren B."/>
        </authorList>
    </citation>
    <scope>NUCLEOTIDE SEQUENCE [LARGE SCALE GENOMIC DNA]</scope>
    <source>
        <strain evidence="5">dnLKV3</strain>
        <strain evidence="2">DnLKV3</strain>
    </source>
</reference>
<evidence type="ECO:0000313" key="2">
    <source>
        <dbReference type="EMBL" id="EOS08073.1"/>
    </source>
</evidence>
<evidence type="ECO:0000313" key="3">
    <source>
        <dbReference type="EMBL" id="EOS09146.1"/>
    </source>
</evidence>
<dbReference type="EMBL" id="ASSP01000035">
    <property type="protein sequence ID" value="EOS07430.1"/>
    <property type="molecule type" value="Genomic_DNA"/>
</dbReference>
<gene>
    <name evidence="4" type="ORF">C802_03395</name>
    <name evidence="3" type="ORF">C802_03891</name>
    <name evidence="2" type="ORF">C802_04441</name>
    <name evidence="1" type="ORF">C802_04621</name>
</gene>
<dbReference type="RefSeq" id="WP_016277680.1">
    <property type="nucleotide sequence ID" value="NZ_KE159495.1"/>
</dbReference>
<dbReference type="AlphaFoldDB" id="R9HVP5"/>
<name>R9HVP5_9BACT</name>
<evidence type="ECO:0000313" key="1">
    <source>
        <dbReference type="EMBL" id="EOS07430.1"/>
    </source>
</evidence>
<sequence>MSVLVKLGGLFLSFLLLSCNSSEEPDYPAVASTMFNDILVDVVDSDGNTIIGNRDVINELSFIGKDEYKLPFHVIEIGENKLIKTVFPLPLESSMSYSDDRKDGYGESNLTVNVNGSKFRLRGKFHYTCTYPNIEMLGCNGIELIEIYSNDSNISISEDANFLKIIIRIETV</sequence>
<dbReference type="Proteomes" id="UP000014200">
    <property type="component" value="Unassembled WGS sequence"/>
</dbReference>
<evidence type="ECO:0000313" key="5">
    <source>
        <dbReference type="Proteomes" id="UP000014200"/>
    </source>
</evidence>
<dbReference type="STRING" id="1235788.C802_03395"/>
<accession>R9HVP5</accession>
<proteinExistence type="predicted"/>
<comment type="caution">
    <text evidence="2">The sequence shown here is derived from an EMBL/GenBank/DDBJ whole genome shotgun (WGS) entry which is preliminary data.</text>
</comment>
<keyword evidence="5" id="KW-1185">Reference proteome</keyword>